<gene>
    <name evidence="2" type="ORF">ACFSKP_03450</name>
</gene>
<evidence type="ECO:0000256" key="1">
    <source>
        <dbReference type="SAM" id="SignalP"/>
    </source>
</evidence>
<feature type="chain" id="PRO_5046126350" description="Lipocalin-like domain-containing protein" evidence="1">
    <location>
        <begin position="23"/>
        <end position="139"/>
    </location>
</feature>
<dbReference type="Proteomes" id="UP001597374">
    <property type="component" value="Unassembled WGS sequence"/>
</dbReference>
<evidence type="ECO:0000313" key="2">
    <source>
        <dbReference type="EMBL" id="MFD2245294.1"/>
    </source>
</evidence>
<reference evidence="3" key="1">
    <citation type="journal article" date="2019" name="Int. J. Syst. Evol. Microbiol.">
        <title>The Global Catalogue of Microorganisms (GCM) 10K type strain sequencing project: providing services to taxonomists for standard genome sequencing and annotation.</title>
        <authorList>
            <consortium name="The Broad Institute Genomics Platform"/>
            <consortium name="The Broad Institute Genome Sequencing Center for Infectious Disease"/>
            <person name="Wu L."/>
            <person name="Ma J."/>
        </authorList>
    </citation>
    <scope>NUCLEOTIDE SEQUENCE [LARGE SCALE GENOMIC DNA]</scope>
    <source>
        <strain evidence="3">CGMCC 4.1782</strain>
    </source>
</reference>
<comment type="caution">
    <text evidence="2">The sequence shown here is derived from an EMBL/GenBank/DDBJ whole genome shotgun (WGS) entry which is preliminary data.</text>
</comment>
<proteinExistence type="predicted"/>
<dbReference type="EMBL" id="JBHUIM010000001">
    <property type="protein sequence ID" value="MFD2245294.1"/>
    <property type="molecule type" value="Genomic_DNA"/>
</dbReference>
<keyword evidence="1" id="KW-0732">Signal</keyword>
<dbReference type="PROSITE" id="PS51257">
    <property type="entry name" value="PROKAR_LIPOPROTEIN"/>
    <property type="match status" value="1"/>
</dbReference>
<evidence type="ECO:0000313" key="3">
    <source>
        <dbReference type="Proteomes" id="UP001597374"/>
    </source>
</evidence>
<sequence length="139" mass="16198">MKNLRLITLLFLSFFVVTLASCDDDDEDKDPSRTDLLTAGLWTGNSVYYQGQDVSQFLRDSAQFEIKDLTTRFDKNGEYRETLGRTIVGTWEFANNEQDIIFDKGTNNELTVNVTRLTATEFYYEQDFQGTILEFRFLR</sequence>
<evidence type="ECO:0008006" key="4">
    <source>
        <dbReference type="Google" id="ProtNLM"/>
    </source>
</evidence>
<dbReference type="RefSeq" id="WP_250429250.1">
    <property type="nucleotide sequence ID" value="NZ_JALPRR010000002.1"/>
</dbReference>
<organism evidence="2 3">
    <name type="scientific">Pontibacter ruber</name>
    <dbReference type="NCBI Taxonomy" id="1343895"/>
    <lineage>
        <taxon>Bacteria</taxon>
        <taxon>Pseudomonadati</taxon>
        <taxon>Bacteroidota</taxon>
        <taxon>Cytophagia</taxon>
        <taxon>Cytophagales</taxon>
        <taxon>Hymenobacteraceae</taxon>
        <taxon>Pontibacter</taxon>
    </lineage>
</organism>
<name>A0ABW5CVN5_9BACT</name>
<protein>
    <recommendedName>
        <fullName evidence="4">Lipocalin-like domain-containing protein</fullName>
    </recommendedName>
</protein>
<feature type="signal peptide" evidence="1">
    <location>
        <begin position="1"/>
        <end position="22"/>
    </location>
</feature>
<accession>A0ABW5CVN5</accession>
<keyword evidence="3" id="KW-1185">Reference proteome</keyword>